<reference evidence="4" key="1">
    <citation type="submission" date="2022-12" db="EMBL/GenBank/DDBJ databases">
        <title>Bird 10,000 Genomes (B10K) Project - Family phase.</title>
        <authorList>
            <person name="Zhang G."/>
        </authorList>
    </citation>
    <scope>NUCLEOTIDE SEQUENCE</scope>
    <source>
        <strain evidence="4">B10K-CU-030-46</strain>
        <tissue evidence="4">Muscle</tissue>
    </source>
</reference>
<evidence type="ECO:0000256" key="2">
    <source>
        <dbReference type="PROSITE-ProRule" id="PRU00779"/>
    </source>
</evidence>
<dbReference type="SUPFAM" id="SSF74650">
    <property type="entry name" value="Galactose mutarotase-like"/>
    <property type="match status" value="1"/>
</dbReference>
<dbReference type="InterPro" id="IPR000519">
    <property type="entry name" value="P_trefoil_dom"/>
</dbReference>
<dbReference type="InterPro" id="IPR011013">
    <property type="entry name" value="Gal_mutarotase_sf_dom"/>
</dbReference>
<dbReference type="GO" id="GO:0003824">
    <property type="term" value="F:catalytic activity"/>
    <property type="evidence" value="ECO:0007669"/>
    <property type="project" value="InterPro"/>
</dbReference>
<dbReference type="PROSITE" id="PS51448">
    <property type="entry name" value="P_TREFOIL_2"/>
    <property type="match status" value="1"/>
</dbReference>
<dbReference type="EMBL" id="VWPS01001585">
    <property type="protein sequence ID" value="NXF00242.1"/>
    <property type="molecule type" value="Genomic_DNA"/>
</dbReference>
<sequence length="111" mass="12497">QSLCEHRGCCWSPQSDPGVPWCSFSFQHGYRLDGARRDTEQGFEASLRRLQTPSLFGSDVGTVQLQAQFQTPARLRLQFTDPKKQRFKVPHEHVGPFSGTAATNTKYGVKI</sequence>
<dbReference type="PANTHER" id="PTHR43863">
    <property type="entry name" value="HYDROLASE, PUTATIVE (AFU_ORTHOLOGUE AFUA_1G03140)-RELATED"/>
    <property type="match status" value="1"/>
</dbReference>
<dbReference type="InterPro" id="IPR044913">
    <property type="entry name" value="P_trefoil_dom_sf"/>
</dbReference>
<evidence type="ECO:0000256" key="1">
    <source>
        <dbReference type="ARBA" id="ARBA00023157"/>
    </source>
</evidence>
<dbReference type="GO" id="GO:0005975">
    <property type="term" value="P:carbohydrate metabolic process"/>
    <property type="evidence" value="ECO:0007669"/>
    <property type="project" value="InterPro"/>
</dbReference>
<organism evidence="4">
    <name type="scientific">Menura novaehollandiae</name>
    <name type="common">superb lyrebird</name>
    <dbReference type="NCBI Taxonomy" id="47692"/>
    <lineage>
        <taxon>Eukaryota</taxon>
        <taxon>Metazoa</taxon>
        <taxon>Chordata</taxon>
        <taxon>Craniata</taxon>
        <taxon>Vertebrata</taxon>
        <taxon>Euteleostomi</taxon>
        <taxon>Archelosauria</taxon>
        <taxon>Archosauria</taxon>
        <taxon>Dinosauria</taxon>
        <taxon>Saurischia</taxon>
        <taxon>Theropoda</taxon>
        <taxon>Coelurosauria</taxon>
        <taxon>Aves</taxon>
        <taxon>Neognathae</taxon>
        <taxon>Neoaves</taxon>
        <taxon>Telluraves</taxon>
        <taxon>Australaves</taxon>
        <taxon>Passeriformes</taxon>
        <taxon>Menuridae</taxon>
        <taxon>Menura</taxon>
    </lineage>
</organism>
<protein>
    <submittedName>
        <fullName evidence="4">SUIS protein</fullName>
    </submittedName>
</protein>
<evidence type="ECO:0000313" key="5">
    <source>
        <dbReference type="Proteomes" id="UP000521578"/>
    </source>
</evidence>
<feature type="non-terminal residue" evidence="4">
    <location>
        <position position="1"/>
    </location>
</feature>
<dbReference type="CDD" id="cd00111">
    <property type="entry name" value="Trefoil"/>
    <property type="match status" value="1"/>
</dbReference>
<dbReference type="AlphaFoldDB" id="A0AA97NCJ3"/>
<dbReference type="Gene3D" id="4.10.110.10">
    <property type="entry name" value="Spasmolytic Protein, domain 1"/>
    <property type="match status" value="1"/>
</dbReference>
<dbReference type="Gene3D" id="2.60.40.1760">
    <property type="entry name" value="glycosyl hydrolase (family 31)"/>
    <property type="match status" value="1"/>
</dbReference>
<dbReference type="InterPro" id="IPR051816">
    <property type="entry name" value="Glycosyl_Hydrolase_31"/>
</dbReference>
<gene>
    <name evidence="4" type="primary">Si_1</name>
    <name evidence="4" type="ORF">MENNOV_R13464</name>
</gene>
<accession>A0AA97NCJ3</accession>
<evidence type="ECO:0000259" key="3">
    <source>
        <dbReference type="PROSITE" id="PS51448"/>
    </source>
</evidence>
<feature type="non-terminal residue" evidence="4">
    <location>
        <position position="111"/>
    </location>
</feature>
<dbReference type="Proteomes" id="UP000521578">
    <property type="component" value="Unassembled WGS sequence"/>
</dbReference>
<feature type="domain" description="P-type" evidence="3">
    <location>
        <begin position="1"/>
        <end position="26"/>
    </location>
</feature>
<keyword evidence="1" id="KW-1015">Disulfide bond</keyword>
<name>A0AA97NCJ3_9PASS</name>
<dbReference type="PANTHER" id="PTHR43863:SF2">
    <property type="entry name" value="MALTASE-GLUCOAMYLASE"/>
    <property type="match status" value="1"/>
</dbReference>
<proteinExistence type="predicted"/>
<comment type="caution">
    <text evidence="2">Lacks conserved residue(s) required for the propagation of feature annotation.</text>
</comment>
<evidence type="ECO:0000313" key="4">
    <source>
        <dbReference type="EMBL" id="NXF00242.1"/>
    </source>
</evidence>
<dbReference type="GO" id="GO:0030246">
    <property type="term" value="F:carbohydrate binding"/>
    <property type="evidence" value="ECO:0007669"/>
    <property type="project" value="InterPro"/>
</dbReference>
<dbReference type="Pfam" id="PF00088">
    <property type="entry name" value="Trefoil"/>
    <property type="match status" value="1"/>
</dbReference>
<comment type="caution">
    <text evidence="4">The sequence shown here is derived from an EMBL/GenBank/DDBJ whole genome shotgun (WGS) entry which is preliminary data.</text>
</comment>
<keyword evidence="5" id="KW-1185">Reference proteome</keyword>